<dbReference type="PROSITE" id="PS50297">
    <property type="entry name" value="ANK_REP_REGION"/>
    <property type="match status" value="7"/>
</dbReference>
<feature type="repeat" description="ANK" evidence="6">
    <location>
        <begin position="227"/>
        <end position="259"/>
    </location>
</feature>
<evidence type="ECO:0000256" key="4">
    <source>
        <dbReference type="ARBA" id="ARBA00022833"/>
    </source>
</evidence>
<accession>A0A0L0DHT0</accession>
<evidence type="ECO:0000256" key="5">
    <source>
        <dbReference type="ARBA" id="ARBA00023043"/>
    </source>
</evidence>
<feature type="region of interest" description="Disordered" evidence="8">
    <location>
        <begin position="1"/>
        <end position="36"/>
    </location>
</feature>
<feature type="domain" description="WW" evidence="9">
    <location>
        <begin position="507"/>
        <end position="542"/>
    </location>
</feature>
<feature type="repeat" description="ANK" evidence="6">
    <location>
        <begin position="261"/>
        <end position="293"/>
    </location>
</feature>
<dbReference type="Gene3D" id="3.30.40.10">
    <property type="entry name" value="Zinc/RING finger domain, C3HC4 (zinc finger)"/>
    <property type="match status" value="1"/>
</dbReference>
<dbReference type="GeneID" id="25565845"/>
<feature type="compositionally biased region" description="Gly residues" evidence="8">
    <location>
        <begin position="16"/>
        <end position="27"/>
    </location>
</feature>
<dbReference type="PANTHER" id="PTHR24198:SF165">
    <property type="entry name" value="ANKYRIN REPEAT-CONTAINING PROTEIN-RELATED"/>
    <property type="match status" value="1"/>
</dbReference>
<dbReference type="InterPro" id="IPR001841">
    <property type="entry name" value="Znf_RING"/>
</dbReference>
<dbReference type="OrthoDB" id="7464126at2759"/>
<feature type="repeat" description="ANK" evidence="6">
    <location>
        <begin position="366"/>
        <end position="398"/>
    </location>
</feature>
<reference evidence="11 12" key="1">
    <citation type="submission" date="2010-05" db="EMBL/GenBank/DDBJ databases">
        <title>The Genome Sequence of Thecamonas trahens ATCC 50062.</title>
        <authorList>
            <consortium name="The Broad Institute Genome Sequencing Platform"/>
            <person name="Russ C."/>
            <person name="Cuomo C."/>
            <person name="Shea T."/>
            <person name="Young S.K."/>
            <person name="Zeng Q."/>
            <person name="Koehrsen M."/>
            <person name="Haas B."/>
            <person name="Borodovsky M."/>
            <person name="Guigo R."/>
            <person name="Alvarado L."/>
            <person name="Berlin A."/>
            <person name="Bochicchio J."/>
            <person name="Borenstein D."/>
            <person name="Chapman S."/>
            <person name="Chen Z."/>
            <person name="Freedman E."/>
            <person name="Gellesch M."/>
            <person name="Goldberg J."/>
            <person name="Griggs A."/>
            <person name="Gujja S."/>
            <person name="Heilman E."/>
            <person name="Heiman D."/>
            <person name="Hepburn T."/>
            <person name="Howarth C."/>
            <person name="Jen D."/>
            <person name="Larson L."/>
            <person name="Mehta T."/>
            <person name="Park D."/>
            <person name="Pearson M."/>
            <person name="Roberts A."/>
            <person name="Saif S."/>
            <person name="Shenoy N."/>
            <person name="Sisk P."/>
            <person name="Stolte C."/>
            <person name="Sykes S."/>
            <person name="Thomson T."/>
            <person name="Walk T."/>
            <person name="White J."/>
            <person name="Yandava C."/>
            <person name="Burger G."/>
            <person name="Gray M.W."/>
            <person name="Holland P.W.H."/>
            <person name="King N."/>
            <person name="Lang F.B.F."/>
            <person name="Roger A.J."/>
            <person name="Ruiz-Trillo I."/>
            <person name="Lander E."/>
            <person name="Nusbaum C."/>
        </authorList>
    </citation>
    <scope>NUCLEOTIDE SEQUENCE [LARGE SCALE GENOMIC DNA]</scope>
    <source>
        <strain evidence="11 12">ATCC 50062</strain>
    </source>
</reference>
<feature type="domain" description="RING-type" evidence="10">
    <location>
        <begin position="571"/>
        <end position="609"/>
    </location>
</feature>
<dbReference type="PRINTS" id="PR01415">
    <property type="entry name" value="ANKYRIN"/>
</dbReference>
<evidence type="ECO:0000256" key="1">
    <source>
        <dbReference type="ARBA" id="ARBA00022723"/>
    </source>
</evidence>
<feature type="repeat" description="ANK" evidence="6">
    <location>
        <begin position="95"/>
        <end position="127"/>
    </location>
</feature>
<evidence type="ECO:0000313" key="11">
    <source>
        <dbReference type="EMBL" id="KNC50858.1"/>
    </source>
</evidence>
<dbReference type="SUPFAM" id="SSF57850">
    <property type="entry name" value="RING/U-box"/>
    <property type="match status" value="1"/>
</dbReference>
<dbReference type="PROSITE" id="PS00518">
    <property type="entry name" value="ZF_RING_1"/>
    <property type="match status" value="1"/>
</dbReference>
<dbReference type="InterPro" id="IPR013083">
    <property type="entry name" value="Znf_RING/FYVE/PHD"/>
</dbReference>
<evidence type="ECO:0000259" key="9">
    <source>
        <dbReference type="PROSITE" id="PS50020"/>
    </source>
</evidence>
<evidence type="ECO:0000256" key="6">
    <source>
        <dbReference type="PROSITE-ProRule" id="PRU00023"/>
    </source>
</evidence>
<dbReference type="GO" id="GO:0008270">
    <property type="term" value="F:zinc ion binding"/>
    <property type="evidence" value="ECO:0007669"/>
    <property type="project" value="UniProtKB-KW"/>
</dbReference>
<dbReference type="SMART" id="SM00184">
    <property type="entry name" value="RING"/>
    <property type="match status" value="1"/>
</dbReference>
<dbReference type="SUPFAM" id="SSF48403">
    <property type="entry name" value="Ankyrin repeat"/>
    <property type="match status" value="1"/>
</dbReference>
<sequence>MGRRKKAQRARREGGRGVGGGGGGGGGPPLPPLHAAAASNDANALATLLMTAGEIDERTPLRNATPLMHACFHGKYLAARLLLEAGASVNAADSKLRTPLHHACYSRSKPVIALVLAYGGDPRAEDARNLKPQAVFKDGKENDLLAWYRCRLNPSLTPVSKSEAKLLRAVEAGNQAKVLDKLDKGRSPDVAAPDGTFALAIAVRAGSTDLVDLLLLHGADASRPDVRGNTPLHWAAIEGRVDIMASLLDMGALLNVPNRASAFAPLHLAASKGHMAAVDMLIAAGARALVVDKDGQTPLFWAARHGHADIVRMLIDAGRGAGGAGESMPDVYGVYPLHAATLSGEAESVKVLLGHGRADVNVATSSGRTALHTAAYNGDANLVQLLLLNGARPSHNRREGDTALHIVVKRMCDPVNSDKASQAAFEATLSTLIGGTTNLNPRNSKTKTPLEVIDPVRAFNVKSPERKAALMLAGAGADVGVLLAAPSSDDKRELHEVLATHVTATKLEMPKGWRAKVTSTIRKRKYFVNKAKGETTWHDPRLEAAKEARSTGRGGLAGPSGGAMLLDSITCALCLELMYRPVTTTCGHSFCHICLSEVFKFKPECPLCRAVLDAEPAVNTVLAEVISSSFPEQYEARRLDAEAMA</sequence>
<dbReference type="eggNOG" id="KOG4159">
    <property type="taxonomic scope" value="Eukaryota"/>
</dbReference>
<dbReference type="InterPro" id="IPR017907">
    <property type="entry name" value="Znf_RING_CS"/>
</dbReference>
<feature type="repeat" description="ANK" evidence="6">
    <location>
        <begin position="332"/>
        <end position="356"/>
    </location>
</feature>
<dbReference type="OMA" id="NSICAYT"/>
<dbReference type="AlphaFoldDB" id="A0A0L0DHT0"/>
<dbReference type="CDD" id="cd16514">
    <property type="entry name" value="RING-HC_LONFs_rpt2"/>
    <property type="match status" value="1"/>
</dbReference>
<organism evidence="11 12">
    <name type="scientific">Thecamonas trahens ATCC 50062</name>
    <dbReference type="NCBI Taxonomy" id="461836"/>
    <lineage>
        <taxon>Eukaryota</taxon>
        <taxon>Apusozoa</taxon>
        <taxon>Apusomonadida</taxon>
        <taxon>Apusomonadidae</taxon>
        <taxon>Thecamonas</taxon>
    </lineage>
</organism>
<dbReference type="Gene3D" id="2.20.70.10">
    <property type="match status" value="1"/>
</dbReference>
<dbReference type="InterPro" id="IPR036020">
    <property type="entry name" value="WW_dom_sf"/>
</dbReference>
<keyword evidence="5 6" id="KW-0040">ANK repeat</keyword>
<dbReference type="SMART" id="SM00248">
    <property type="entry name" value="ANK"/>
    <property type="match status" value="10"/>
</dbReference>
<feature type="repeat" description="ANK" evidence="6">
    <location>
        <begin position="294"/>
        <end position="318"/>
    </location>
</feature>
<dbReference type="STRING" id="461836.A0A0L0DHT0"/>
<dbReference type="Gene3D" id="1.25.40.20">
    <property type="entry name" value="Ankyrin repeat-containing domain"/>
    <property type="match status" value="3"/>
</dbReference>
<dbReference type="RefSeq" id="XP_013756810.1">
    <property type="nucleotide sequence ID" value="XM_013901356.1"/>
</dbReference>
<dbReference type="SUPFAM" id="SSF51045">
    <property type="entry name" value="WW domain"/>
    <property type="match status" value="1"/>
</dbReference>
<gene>
    <name evidence="11" type="ORF">AMSG_06763</name>
</gene>
<dbReference type="EMBL" id="GL349462">
    <property type="protein sequence ID" value="KNC50858.1"/>
    <property type="molecule type" value="Genomic_DNA"/>
</dbReference>
<dbReference type="SMART" id="SM00456">
    <property type="entry name" value="WW"/>
    <property type="match status" value="1"/>
</dbReference>
<dbReference type="Proteomes" id="UP000054408">
    <property type="component" value="Unassembled WGS sequence"/>
</dbReference>
<dbReference type="Pfam" id="PF13923">
    <property type="entry name" value="zf-C3HC4_2"/>
    <property type="match status" value="1"/>
</dbReference>
<evidence type="ECO:0000256" key="2">
    <source>
        <dbReference type="ARBA" id="ARBA00022737"/>
    </source>
</evidence>
<keyword evidence="12" id="KW-1185">Reference proteome</keyword>
<feature type="repeat" description="ANK" evidence="6">
    <location>
        <begin position="62"/>
        <end position="94"/>
    </location>
</feature>
<dbReference type="PROSITE" id="PS50088">
    <property type="entry name" value="ANK_REPEAT"/>
    <property type="match status" value="8"/>
</dbReference>
<name>A0A0L0DHT0_THETB</name>
<dbReference type="eggNOG" id="KOG4177">
    <property type="taxonomic scope" value="Eukaryota"/>
</dbReference>
<dbReference type="CDD" id="cd00201">
    <property type="entry name" value="WW"/>
    <property type="match status" value="1"/>
</dbReference>
<keyword evidence="2" id="KW-0677">Repeat</keyword>
<evidence type="ECO:0000256" key="3">
    <source>
        <dbReference type="ARBA" id="ARBA00022771"/>
    </source>
</evidence>
<evidence type="ECO:0000256" key="8">
    <source>
        <dbReference type="SAM" id="MobiDB-lite"/>
    </source>
</evidence>
<dbReference type="PANTHER" id="PTHR24198">
    <property type="entry name" value="ANKYRIN REPEAT AND PROTEIN KINASE DOMAIN-CONTAINING PROTEIN"/>
    <property type="match status" value="1"/>
</dbReference>
<dbReference type="InterPro" id="IPR036770">
    <property type="entry name" value="Ankyrin_rpt-contain_sf"/>
</dbReference>
<evidence type="ECO:0000256" key="7">
    <source>
        <dbReference type="PROSITE-ProRule" id="PRU00175"/>
    </source>
</evidence>
<dbReference type="InterPro" id="IPR001202">
    <property type="entry name" value="WW_dom"/>
</dbReference>
<keyword evidence="3 7" id="KW-0863">Zinc-finger</keyword>
<protein>
    <submittedName>
        <fullName evidence="11">Uncharacterized protein</fullName>
    </submittedName>
</protein>
<feature type="repeat" description="ANK" evidence="6">
    <location>
        <begin position="194"/>
        <end position="226"/>
    </location>
</feature>
<dbReference type="InterPro" id="IPR002110">
    <property type="entry name" value="Ankyrin_rpt"/>
</dbReference>
<keyword evidence="1" id="KW-0479">Metal-binding</keyword>
<dbReference type="Pfam" id="PF12796">
    <property type="entry name" value="Ank_2"/>
    <property type="match status" value="4"/>
</dbReference>
<dbReference type="PROSITE" id="PS50089">
    <property type="entry name" value="ZF_RING_2"/>
    <property type="match status" value="1"/>
</dbReference>
<evidence type="ECO:0000259" key="10">
    <source>
        <dbReference type="PROSITE" id="PS50089"/>
    </source>
</evidence>
<dbReference type="PROSITE" id="PS50020">
    <property type="entry name" value="WW_DOMAIN_2"/>
    <property type="match status" value="1"/>
</dbReference>
<keyword evidence="4" id="KW-0862">Zinc</keyword>
<evidence type="ECO:0000313" key="12">
    <source>
        <dbReference type="Proteomes" id="UP000054408"/>
    </source>
</evidence>
<proteinExistence type="predicted"/>